<dbReference type="PANTHER" id="PTHR33540:SF2">
    <property type="entry name" value="TRNA THREONYLCARBAMOYLADENOSINE BIOSYNTHESIS PROTEIN TSAE"/>
    <property type="match status" value="1"/>
</dbReference>
<evidence type="ECO:0000256" key="9">
    <source>
        <dbReference type="ARBA" id="ARBA00022842"/>
    </source>
</evidence>
<evidence type="ECO:0000256" key="2">
    <source>
        <dbReference type="ARBA" id="ARBA00007599"/>
    </source>
</evidence>
<dbReference type="GO" id="GO:0002949">
    <property type="term" value="P:tRNA threonylcarbamoyladenosine modification"/>
    <property type="evidence" value="ECO:0007669"/>
    <property type="project" value="InterPro"/>
</dbReference>
<dbReference type="RefSeq" id="WP_183962408.1">
    <property type="nucleotide sequence ID" value="NZ_BAABBZ010000012.1"/>
</dbReference>
<evidence type="ECO:0000259" key="11">
    <source>
        <dbReference type="Pfam" id="PF01636"/>
    </source>
</evidence>
<evidence type="ECO:0000256" key="4">
    <source>
        <dbReference type="ARBA" id="ARBA00022490"/>
    </source>
</evidence>
<dbReference type="NCBIfam" id="TIGR00150">
    <property type="entry name" value="T6A_YjeE"/>
    <property type="match status" value="1"/>
</dbReference>
<dbReference type="InterPro" id="IPR011009">
    <property type="entry name" value="Kinase-like_dom_sf"/>
</dbReference>
<dbReference type="InterPro" id="IPR027417">
    <property type="entry name" value="P-loop_NTPase"/>
</dbReference>
<evidence type="ECO:0000256" key="5">
    <source>
        <dbReference type="ARBA" id="ARBA00022694"/>
    </source>
</evidence>
<keyword evidence="6" id="KW-0479">Metal-binding</keyword>
<evidence type="ECO:0000256" key="1">
    <source>
        <dbReference type="ARBA" id="ARBA00004496"/>
    </source>
</evidence>
<dbReference type="PANTHER" id="PTHR33540">
    <property type="entry name" value="TRNA THREONYLCARBAMOYLADENOSINE BIOSYNTHESIS PROTEIN TSAE"/>
    <property type="match status" value="1"/>
</dbReference>
<keyword evidence="8" id="KW-0067">ATP-binding</keyword>
<dbReference type="Gene3D" id="3.30.200.20">
    <property type="entry name" value="Phosphorylase Kinase, domain 1"/>
    <property type="match status" value="1"/>
</dbReference>
<keyword evidence="9" id="KW-0460">Magnesium</keyword>
<evidence type="ECO:0000256" key="10">
    <source>
        <dbReference type="ARBA" id="ARBA00032441"/>
    </source>
</evidence>
<dbReference type="GO" id="GO:0046872">
    <property type="term" value="F:metal ion binding"/>
    <property type="evidence" value="ECO:0007669"/>
    <property type="project" value="UniProtKB-KW"/>
</dbReference>
<dbReference type="EMBL" id="JACIEJ010000001">
    <property type="protein sequence ID" value="MBB3983797.1"/>
    <property type="molecule type" value="Genomic_DNA"/>
</dbReference>
<keyword evidence="5" id="KW-0819">tRNA processing</keyword>
<dbReference type="Gene3D" id="3.40.50.300">
    <property type="entry name" value="P-loop containing nucleotide triphosphate hydrolases"/>
    <property type="match status" value="1"/>
</dbReference>
<dbReference type="GO" id="GO:0005737">
    <property type="term" value="C:cytoplasm"/>
    <property type="evidence" value="ECO:0007669"/>
    <property type="project" value="UniProtKB-SubCell"/>
</dbReference>
<dbReference type="Proteomes" id="UP000541426">
    <property type="component" value="Unassembled WGS sequence"/>
</dbReference>
<keyword evidence="13" id="KW-1185">Reference proteome</keyword>
<dbReference type="InterPro" id="IPR002575">
    <property type="entry name" value="Aminoglycoside_PTrfase"/>
</dbReference>
<evidence type="ECO:0000256" key="7">
    <source>
        <dbReference type="ARBA" id="ARBA00022741"/>
    </source>
</evidence>
<keyword evidence="4" id="KW-0963">Cytoplasm</keyword>
<dbReference type="SUPFAM" id="SSF56112">
    <property type="entry name" value="Protein kinase-like (PK-like)"/>
    <property type="match status" value="1"/>
</dbReference>
<protein>
    <recommendedName>
        <fullName evidence="3">tRNA threonylcarbamoyladenosine biosynthesis protein TsaE</fullName>
    </recommendedName>
    <alternativeName>
        <fullName evidence="10">t(6)A37 threonylcarbamoyladenosine biosynthesis protein TsaE</fullName>
    </alternativeName>
</protein>
<evidence type="ECO:0000256" key="6">
    <source>
        <dbReference type="ARBA" id="ARBA00022723"/>
    </source>
</evidence>
<reference evidence="12 13" key="1">
    <citation type="submission" date="2020-08" db="EMBL/GenBank/DDBJ databases">
        <title>Genomic Encyclopedia of Type Strains, Phase IV (KMG-IV): sequencing the most valuable type-strain genomes for metagenomic binning, comparative biology and taxonomic classification.</title>
        <authorList>
            <person name="Goeker M."/>
        </authorList>
    </citation>
    <scope>NUCLEOTIDE SEQUENCE [LARGE SCALE GENOMIC DNA]</scope>
    <source>
        <strain evidence="12 13">DSM 102235</strain>
    </source>
</reference>
<name>A0A7W6DJB8_9RHOB</name>
<comment type="similarity">
    <text evidence="2">Belongs to the TsaE family.</text>
</comment>
<dbReference type="AlphaFoldDB" id="A0A7W6DJB8"/>
<dbReference type="Pfam" id="PF01636">
    <property type="entry name" value="APH"/>
    <property type="match status" value="1"/>
</dbReference>
<accession>A0A7W6DJB8</accession>
<dbReference type="GO" id="GO:0005524">
    <property type="term" value="F:ATP binding"/>
    <property type="evidence" value="ECO:0007669"/>
    <property type="project" value="UniProtKB-KW"/>
</dbReference>
<gene>
    <name evidence="12" type="ORF">GGQ68_000108</name>
</gene>
<dbReference type="Gene3D" id="3.90.1200.10">
    <property type="match status" value="1"/>
</dbReference>
<keyword evidence="7" id="KW-0547">Nucleotide-binding</keyword>
<proteinExistence type="inferred from homology"/>
<evidence type="ECO:0000256" key="3">
    <source>
        <dbReference type="ARBA" id="ARBA00019010"/>
    </source>
</evidence>
<evidence type="ECO:0000313" key="13">
    <source>
        <dbReference type="Proteomes" id="UP000541426"/>
    </source>
</evidence>
<dbReference type="SUPFAM" id="SSF52540">
    <property type="entry name" value="P-loop containing nucleoside triphosphate hydrolases"/>
    <property type="match status" value="1"/>
</dbReference>
<sequence>MNKVSPITALNLASPEATADFARALGSQLRAGDVLLLTGSIGAGKTHFARALIQSLLTDPEDVPSPTFTLVQEYETDRGPLWHSDLYRLHSPDEVEELGLLEAFCNAICIVEWPDRLGDLAPVSSLMLQFSDGPSDNSRQLDMQWTDSGWNKRIDAALTMTSGPVHGDEVADFLATSNWDDAEATQLAGDASSRHYTRLDRRGQTAILMQDPDGDTSLFATLARHLTQQGLSAPHVLAEAPGLLLLEDLGDGLVAKLAIDAEAEKQLYLQAVDTLVALHQKAAPSRLPRATPELLTQSIDLAFTHYVQEYELLEEAQKAFGPILDQHASPQDVMVLRDFHAENILHLPERTGAARTGLLDFQDAVCGHTAYDLVSLCRDVRRDLFPDTENACIEAYLAATDSDPEAYRAAYAVLGVQRNLRILGVFARLAITHGKARYLDFLPRTWDHIQAQMTHPALAPMRPIISKLPAPEGDHLKDLRAQCPTG</sequence>
<evidence type="ECO:0000256" key="8">
    <source>
        <dbReference type="ARBA" id="ARBA00022840"/>
    </source>
</evidence>
<comment type="caution">
    <text evidence="12">The sequence shown here is derived from an EMBL/GenBank/DDBJ whole genome shotgun (WGS) entry which is preliminary data.</text>
</comment>
<comment type="subcellular location">
    <subcellularLocation>
        <location evidence="1">Cytoplasm</location>
    </subcellularLocation>
</comment>
<dbReference type="InterPro" id="IPR003442">
    <property type="entry name" value="T6A_TsaE"/>
</dbReference>
<dbReference type="Pfam" id="PF02367">
    <property type="entry name" value="TsaE"/>
    <property type="match status" value="1"/>
</dbReference>
<organism evidence="12 13">
    <name type="scientific">Sagittula marina</name>
    <dbReference type="NCBI Taxonomy" id="943940"/>
    <lineage>
        <taxon>Bacteria</taxon>
        <taxon>Pseudomonadati</taxon>
        <taxon>Pseudomonadota</taxon>
        <taxon>Alphaproteobacteria</taxon>
        <taxon>Rhodobacterales</taxon>
        <taxon>Roseobacteraceae</taxon>
        <taxon>Sagittula</taxon>
    </lineage>
</organism>
<evidence type="ECO:0000313" key="12">
    <source>
        <dbReference type="EMBL" id="MBB3983797.1"/>
    </source>
</evidence>
<feature type="domain" description="Aminoglycoside phosphotransferase" evidence="11">
    <location>
        <begin position="184"/>
        <end position="408"/>
    </location>
</feature>